<organism evidence="1 2">
    <name type="scientific">Anisodus acutangulus</name>
    <dbReference type="NCBI Taxonomy" id="402998"/>
    <lineage>
        <taxon>Eukaryota</taxon>
        <taxon>Viridiplantae</taxon>
        <taxon>Streptophyta</taxon>
        <taxon>Embryophyta</taxon>
        <taxon>Tracheophyta</taxon>
        <taxon>Spermatophyta</taxon>
        <taxon>Magnoliopsida</taxon>
        <taxon>eudicotyledons</taxon>
        <taxon>Gunneridae</taxon>
        <taxon>Pentapetalae</taxon>
        <taxon>asterids</taxon>
        <taxon>lamiids</taxon>
        <taxon>Solanales</taxon>
        <taxon>Solanaceae</taxon>
        <taxon>Solanoideae</taxon>
        <taxon>Hyoscyameae</taxon>
        <taxon>Anisodus</taxon>
    </lineage>
</organism>
<dbReference type="PANTHER" id="PTHR31891:SF1">
    <property type="entry name" value="FORMAMIDASE C869.04-RELATED"/>
    <property type="match status" value="1"/>
</dbReference>
<accession>A0A9Q1LZJ0</accession>
<proteinExistence type="predicted"/>
<dbReference type="AlphaFoldDB" id="A0A9Q1LZJ0"/>
<dbReference type="EMBL" id="JAJAGQ010000013">
    <property type="protein sequence ID" value="KAJ8546004.1"/>
    <property type="molecule type" value="Genomic_DNA"/>
</dbReference>
<sequence length="146" mass="16313">MQVHYLSGPIRIVDTNGNPAEPGDLLAVEICNLGPLPGDEWGFAAIFDRENGRGFLTDHFPRATKAIWYFEGIYAYSPHIPGVRFPGLVHPGIIGTVPSKELLNIWNERERKLEETGHQSLKLCEVLHTRPLANLPSTKGDSRWNS</sequence>
<dbReference type="Pfam" id="PF03069">
    <property type="entry name" value="FmdA_AmdA"/>
    <property type="match status" value="1"/>
</dbReference>
<evidence type="ECO:0000313" key="2">
    <source>
        <dbReference type="Proteomes" id="UP001152561"/>
    </source>
</evidence>
<name>A0A9Q1LZJ0_9SOLA</name>
<gene>
    <name evidence="1" type="ORF">K7X08_018587</name>
</gene>
<comment type="caution">
    <text evidence="1">The sequence shown here is derived from an EMBL/GenBank/DDBJ whole genome shotgun (WGS) entry which is preliminary data.</text>
</comment>
<evidence type="ECO:0000313" key="1">
    <source>
        <dbReference type="EMBL" id="KAJ8546004.1"/>
    </source>
</evidence>
<reference evidence="2" key="1">
    <citation type="journal article" date="2023" name="Proc. Natl. Acad. Sci. U.S.A.">
        <title>Genomic and structural basis for evolution of tropane alkaloid biosynthesis.</title>
        <authorList>
            <person name="Wanga Y.-J."/>
            <person name="Taina T."/>
            <person name="Yua J.-Y."/>
            <person name="Lia J."/>
            <person name="Xua B."/>
            <person name="Chenc J."/>
            <person name="D'Auriad J.C."/>
            <person name="Huanga J.-P."/>
            <person name="Huanga S.-X."/>
        </authorList>
    </citation>
    <scope>NUCLEOTIDE SEQUENCE [LARGE SCALE GENOMIC DNA]</scope>
    <source>
        <strain evidence="2">cv. KIB-2019</strain>
    </source>
</reference>
<protein>
    <recommendedName>
        <fullName evidence="3">Formamidase</fullName>
    </recommendedName>
</protein>
<dbReference type="Proteomes" id="UP001152561">
    <property type="component" value="Unassembled WGS sequence"/>
</dbReference>
<dbReference type="OrthoDB" id="9975579at2759"/>
<keyword evidence="2" id="KW-1185">Reference proteome</keyword>
<evidence type="ECO:0008006" key="3">
    <source>
        <dbReference type="Google" id="ProtNLM"/>
    </source>
</evidence>
<dbReference type="Gene3D" id="2.60.120.580">
    <property type="entry name" value="Acetamidase/Formamidase-like domains"/>
    <property type="match status" value="1"/>
</dbReference>
<dbReference type="PANTHER" id="PTHR31891">
    <property type="entry name" value="FORMAMIDASE C869.04-RELATED"/>
    <property type="match status" value="1"/>
</dbReference>
<dbReference type="GO" id="GO:0016811">
    <property type="term" value="F:hydrolase activity, acting on carbon-nitrogen (but not peptide) bonds, in linear amides"/>
    <property type="evidence" value="ECO:0007669"/>
    <property type="project" value="InterPro"/>
</dbReference>
<dbReference type="SUPFAM" id="SSF141130">
    <property type="entry name" value="Acetamidase/Formamidase-like"/>
    <property type="match status" value="1"/>
</dbReference>
<dbReference type="InterPro" id="IPR004304">
    <property type="entry name" value="FmdA_AmdA"/>
</dbReference>